<organism evidence="9 10">
    <name type="scientific">Pendulispora rubella</name>
    <dbReference type="NCBI Taxonomy" id="2741070"/>
    <lineage>
        <taxon>Bacteria</taxon>
        <taxon>Pseudomonadati</taxon>
        <taxon>Myxococcota</taxon>
        <taxon>Myxococcia</taxon>
        <taxon>Myxococcales</taxon>
        <taxon>Sorangiineae</taxon>
        <taxon>Pendulisporaceae</taxon>
        <taxon>Pendulispora</taxon>
    </lineage>
</organism>
<dbReference type="SMART" id="SM00382">
    <property type="entry name" value="AAA"/>
    <property type="match status" value="1"/>
</dbReference>
<evidence type="ECO:0000313" key="9">
    <source>
        <dbReference type="EMBL" id="WXB00493.1"/>
    </source>
</evidence>
<dbReference type="InterPro" id="IPR002078">
    <property type="entry name" value="Sigma_54_int"/>
</dbReference>
<name>A0ABZ2KRZ5_9BACT</name>
<dbReference type="SUPFAM" id="SSF52540">
    <property type="entry name" value="P-loop containing nucleoside triphosphate hydrolases"/>
    <property type="match status" value="1"/>
</dbReference>
<dbReference type="InterPro" id="IPR000253">
    <property type="entry name" value="FHA_dom"/>
</dbReference>
<dbReference type="InterPro" id="IPR025662">
    <property type="entry name" value="Sigma_54_int_dom_ATP-bd_1"/>
</dbReference>
<dbReference type="InterPro" id="IPR043128">
    <property type="entry name" value="Rev_trsase/Diguanyl_cyclase"/>
</dbReference>
<keyword evidence="3" id="KW-0805">Transcription regulation</keyword>
<accession>A0ABZ2KRZ5</accession>
<keyword evidence="5" id="KW-0804">Transcription</keyword>
<dbReference type="InterPro" id="IPR025944">
    <property type="entry name" value="Sigma_54_int_dom_CS"/>
</dbReference>
<reference evidence="9" key="1">
    <citation type="submission" date="2021-12" db="EMBL/GenBank/DDBJ databases">
        <title>Discovery of the Pendulisporaceae a myxobacterial family with distinct sporulation behavior and unique specialized metabolism.</title>
        <authorList>
            <person name="Garcia R."/>
            <person name="Popoff A."/>
            <person name="Bader C.D."/>
            <person name="Loehr J."/>
            <person name="Walesch S."/>
            <person name="Walt C."/>
            <person name="Boldt J."/>
            <person name="Bunk B."/>
            <person name="Haeckl F.J.F.P.J."/>
            <person name="Gunesch A.P."/>
            <person name="Birkelbach J."/>
            <person name="Nuebel U."/>
            <person name="Pietschmann T."/>
            <person name="Bach T."/>
            <person name="Mueller R."/>
        </authorList>
    </citation>
    <scope>NUCLEOTIDE SEQUENCE</scope>
    <source>
        <strain evidence="9">MSr11367</strain>
    </source>
</reference>
<dbReference type="PROSITE" id="PS00676">
    <property type="entry name" value="SIGMA54_INTERACT_2"/>
    <property type="match status" value="1"/>
</dbReference>
<keyword evidence="1" id="KW-0547">Nucleotide-binding</keyword>
<dbReference type="Pfam" id="PF02954">
    <property type="entry name" value="HTH_8"/>
    <property type="match status" value="1"/>
</dbReference>
<dbReference type="InterPro" id="IPR002197">
    <property type="entry name" value="HTH_Fis"/>
</dbReference>
<evidence type="ECO:0000256" key="4">
    <source>
        <dbReference type="ARBA" id="ARBA00023125"/>
    </source>
</evidence>
<evidence type="ECO:0000313" key="10">
    <source>
        <dbReference type="Proteomes" id="UP001374803"/>
    </source>
</evidence>
<evidence type="ECO:0000256" key="1">
    <source>
        <dbReference type="ARBA" id="ARBA00022741"/>
    </source>
</evidence>
<dbReference type="Pfam" id="PF00158">
    <property type="entry name" value="Sigma54_activat"/>
    <property type="match status" value="1"/>
</dbReference>
<sequence length="615" mass="66515">MPSMLPPSRDDVGKTQTAVSLADETRTLLTGGRVALVVHYARGTEIARLVPDVPLVLGRAPAEGLRIDDPTLSREHARFMLSNGRIHAEDLGSKNGTRCFGRRVERADLELGDEVVLGNVRVAVQALGIDGESLGIDGEHPFRQRLDQELTRARQFRRPCALLLVRIVASDSDAGTRGAGHTWLEALRGRIRPVDRVAVYGADAAHVLLPESGVDDATRIARAIAASPVNDAARFVIGVSVYPDAGTTAEALIEHARDAARRAAQDRDVVISPGTTRFLETGGTISSDLVAGREMRAVLETVARVASSRLPVVLHGETGTGKEVLARLIHEQGPRRDRRMVRVNCGAIPKDLVESMLFGHERGAFTGAVQQQKGVFEEANGGTVFLDEIGELPLGAQAVLLRVLETGSFARVGSNREMAVDVRIVAATHRDLEAMAESGAFRPDLYYRLGGVVIEIPPLRGRDEEIEPLVLRFLRGANTANGRNVEGVDPDAMQLLRTYPWPGNVRELRNAIERAVVVAAGALIGPEDLPERVRAPRAERNSMPTQHSSAPPITPPPVSDADPIRGKVQDYEARILRDALEASGWNRAAAALCLAMPVRTLSYRMKVLGIKKPTS</sequence>
<gene>
    <name evidence="9" type="ORF">LVJ94_26660</name>
</gene>
<dbReference type="Proteomes" id="UP001374803">
    <property type="component" value="Chromosome"/>
</dbReference>
<evidence type="ECO:0000259" key="7">
    <source>
        <dbReference type="PROSITE" id="PS50006"/>
    </source>
</evidence>
<evidence type="ECO:0000256" key="2">
    <source>
        <dbReference type="ARBA" id="ARBA00022840"/>
    </source>
</evidence>
<dbReference type="Gene3D" id="3.40.50.300">
    <property type="entry name" value="P-loop containing nucleotide triphosphate hydrolases"/>
    <property type="match status" value="1"/>
</dbReference>
<dbReference type="PANTHER" id="PTHR32071">
    <property type="entry name" value="TRANSCRIPTIONAL REGULATORY PROTEIN"/>
    <property type="match status" value="1"/>
</dbReference>
<evidence type="ECO:0000256" key="5">
    <source>
        <dbReference type="ARBA" id="ARBA00023163"/>
    </source>
</evidence>
<dbReference type="SMART" id="SM00240">
    <property type="entry name" value="FHA"/>
    <property type="match status" value="1"/>
</dbReference>
<dbReference type="Gene3D" id="2.60.200.20">
    <property type="match status" value="1"/>
</dbReference>
<feature type="domain" description="Sigma-54 factor interaction" evidence="8">
    <location>
        <begin position="295"/>
        <end position="517"/>
    </location>
</feature>
<proteinExistence type="predicted"/>
<feature type="region of interest" description="Disordered" evidence="6">
    <location>
        <begin position="538"/>
        <end position="564"/>
    </location>
</feature>
<feature type="compositionally biased region" description="Polar residues" evidence="6">
    <location>
        <begin position="542"/>
        <end position="551"/>
    </location>
</feature>
<dbReference type="SUPFAM" id="SSF49879">
    <property type="entry name" value="SMAD/FHA domain"/>
    <property type="match status" value="1"/>
</dbReference>
<evidence type="ECO:0000259" key="8">
    <source>
        <dbReference type="PROSITE" id="PS50045"/>
    </source>
</evidence>
<keyword evidence="10" id="KW-1185">Reference proteome</keyword>
<dbReference type="Pfam" id="PF00498">
    <property type="entry name" value="FHA"/>
    <property type="match status" value="1"/>
</dbReference>
<dbReference type="Gene3D" id="1.10.10.60">
    <property type="entry name" value="Homeodomain-like"/>
    <property type="match status" value="1"/>
</dbReference>
<dbReference type="PROSITE" id="PS50045">
    <property type="entry name" value="SIGMA54_INTERACT_4"/>
    <property type="match status" value="1"/>
</dbReference>
<dbReference type="PROSITE" id="PS00675">
    <property type="entry name" value="SIGMA54_INTERACT_1"/>
    <property type="match status" value="1"/>
</dbReference>
<dbReference type="InterPro" id="IPR025943">
    <property type="entry name" value="Sigma_54_int_dom_ATP-bd_2"/>
</dbReference>
<dbReference type="PROSITE" id="PS50006">
    <property type="entry name" value="FHA_DOMAIN"/>
    <property type="match status" value="1"/>
</dbReference>
<dbReference type="InterPro" id="IPR009057">
    <property type="entry name" value="Homeodomain-like_sf"/>
</dbReference>
<dbReference type="SUPFAM" id="SSF55073">
    <property type="entry name" value="Nucleotide cyclase"/>
    <property type="match status" value="1"/>
</dbReference>
<keyword evidence="2" id="KW-0067">ATP-binding</keyword>
<dbReference type="PRINTS" id="PR01590">
    <property type="entry name" value="HTHFIS"/>
</dbReference>
<evidence type="ECO:0000256" key="3">
    <source>
        <dbReference type="ARBA" id="ARBA00023015"/>
    </source>
</evidence>
<feature type="domain" description="FHA" evidence="7">
    <location>
        <begin position="55"/>
        <end position="104"/>
    </location>
</feature>
<keyword evidence="4" id="KW-0238">DNA-binding</keyword>
<dbReference type="RefSeq" id="WP_394830094.1">
    <property type="nucleotide sequence ID" value="NZ_CP089929.1"/>
</dbReference>
<dbReference type="InterPro" id="IPR008984">
    <property type="entry name" value="SMAD_FHA_dom_sf"/>
</dbReference>
<dbReference type="InterPro" id="IPR029787">
    <property type="entry name" value="Nucleotide_cyclase"/>
</dbReference>
<dbReference type="InterPro" id="IPR058031">
    <property type="entry name" value="AAA_lid_NorR"/>
</dbReference>
<evidence type="ECO:0000256" key="6">
    <source>
        <dbReference type="SAM" id="MobiDB-lite"/>
    </source>
</evidence>
<dbReference type="Pfam" id="PF25601">
    <property type="entry name" value="AAA_lid_14"/>
    <property type="match status" value="1"/>
</dbReference>
<dbReference type="InterPro" id="IPR027417">
    <property type="entry name" value="P-loop_NTPase"/>
</dbReference>
<protein>
    <submittedName>
        <fullName evidence="9">Sigma 54-interacting transcriptional regulator</fullName>
    </submittedName>
</protein>
<dbReference type="PROSITE" id="PS00688">
    <property type="entry name" value="SIGMA54_INTERACT_3"/>
    <property type="match status" value="1"/>
</dbReference>
<dbReference type="Gene3D" id="1.10.8.60">
    <property type="match status" value="1"/>
</dbReference>
<dbReference type="CDD" id="cd00009">
    <property type="entry name" value="AAA"/>
    <property type="match status" value="1"/>
</dbReference>
<dbReference type="InterPro" id="IPR003593">
    <property type="entry name" value="AAA+_ATPase"/>
</dbReference>
<dbReference type="SUPFAM" id="SSF46689">
    <property type="entry name" value="Homeodomain-like"/>
    <property type="match status" value="1"/>
</dbReference>
<dbReference type="CDD" id="cd00060">
    <property type="entry name" value="FHA"/>
    <property type="match status" value="1"/>
</dbReference>
<dbReference type="EMBL" id="CP089983">
    <property type="protein sequence ID" value="WXB00493.1"/>
    <property type="molecule type" value="Genomic_DNA"/>
</dbReference>
<dbReference type="Gene3D" id="3.30.70.270">
    <property type="match status" value="1"/>
</dbReference>